<dbReference type="Proteomes" id="UP000431901">
    <property type="component" value="Unassembled WGS sequence"/>
</dbReference>
<dbReference type="GO" id="GO:0008422">
    <property type="term" value="F:beta-glucosidase activity"/>
    <property type="evidence" value="ECO:0007669"/>
    <property type="project" value="TreeGrafter"/>
</dbReference>
<dbReference type="InterPro" id="IPR001360">
    <property type="entry name" value="Glyco_hydro_1"/>
</dbReference>
<dbReference type="RefSeq" id="WP_161101326.1">
    <property type="nucleotide sequence ID" value="NZ_JBHLYI010000002.1"/>
</dbReference>
<proteinExistence type="inferred from homology"/>
<evidence type="ECO:0000313" key="5">
    <source>
        <dbReference type="EMBL" id="MXQ63125.1"/>
    </source>
</evidence>
<evidence type="ECO:0000256" key="4">
    <source>
        <dbReference type="RuleBase" id="RU003690"/>
    </source>
</evidence>
<name>A0A6I4W3X0_9ACTN</name>
<comment type="similarity">
    <text evidence="1 4">Belongs to the glycosyl hydrolase 1 family.</text>
</comment>
<accession>A0A6I4W3X0</accession>
<dbReference type="OrthoDB" id="9765195at2"/>
<evidence type="ECO:0000313" key="6">
    <source>
        <dbReference type="Proteomes" id="UP000431901"/>
    </source>
</evidence>
<evidence type="ECO:0000256" key="2">
    <source>
        <dbReference type="ARBA" id="ARBA00022801"/>
    </source>
</evidence>
<dbReference type="PANTHER" id="PTHR10353">
    <property type="entry name" value="GLYCOSYL HYDROLASE"/>
    <property type="match status" value="1"/>
</dbReference>
<dbReference type="Gene3D" id="3.20.20.80">
    <property type="entry name" value="Glycosidases"/>
    <property type="match status" value="1"/>
</dbReference>
<keyword evidence="6" id="KW-1185">Reference proteome</keyword>
<gene>
    <name evidence="5" type="ORF">GQ466_03665</name>
</gene>
<keyword evidence="3" id="KW-0326">Glycosidase</keyword>
<dbReference type="Pfam" id="PF00232">
    <property type="entry name" value="Glyco_hydro_1"/>
    <property type="match status" value="2"/>
</dbReference>
<dbReference type="GO" id="GO:0005975">
    <property type="term" value="P:carbohydrate metabolic process"/>
    <property type="evidence" value="ECO:0007669"/>
    <property type="project" value="InterPro"/>
</dbReference>
<dbReference type="PANTHER" id="PTHR10353:SF209">
    <property type="entry name" value="GALACTOLIPID GALACTOSYLTRANSFERASE SFR2, CHLOROPLASTIC"/>
    <property type="match status" value="1"/>
</dbReference>
<keyword evidence="2 5" id="KW-0378">Hydrolase</keyword>
<dbReference type="SUPFAM" id="SSF51445">
    <property type="entry name" value="(Trans)glycosidases"/>
    <property type="match status" value="1"/>
</dbReference>
<dbReference type="PRINTS" id="PR00131">
    <property type="entry name" value="GLHYDRLASE1"/>
</dbReference>
<dbReference type="EMBL" id="WUTW01000001">
    <property type="protein sequence ID" value="MXQ63125.1"/>
    <property type="molecule type" value="Genomic_DNA"/>
</dbReference>
<organism evidence="5 6">
    <name type="scientific">Actinomadura rayongensis</name>
    <dbReference type="NCBI Taxonomy" id="1429076"/>
    <lineage>
        <taxon>Bacteria</taxon>
        <taxon>Bacillati</taxon>
        <taxon>Actinomycetota</taxon>
        <taxon>Actinomycetes</taxon>
        <taxon>Streptosporangiales</taxon>
        <taxon>Thermomonosporaceae</taxon>
        <taxon>Actinomadura</taxon>
    </lineage>
</organism>
<evidence type="ECO:0000256" key="1">
    <source>
        <dbReference type="ARBA" id="ARBA00010838"/>
    </source>
</evidence>
<dbReference type="AlphaFoldDB" id="A0A6I4W3X0"/>
<dbReference type="InterPro" id="IPR017853">
    <property type="entry name" value="GH"/>
</dbReference>
<sequence length="397" mass="44178">MRWPENFMWGTAASATQAEGAAPASDWWDWERQGRAPRSGDGNGFATAYADDFARYAGLGLRHHRMSVDWARLEPEPGRHDRSAVARYRDILGAAADAGLTPWLCLHHFTLPRWFAEPGGFTRDDHWREHWPRHVEFVAETFGDLVAGWQPVNEPNYYPWITYGGGPFPPARPDAELFGRASEGIHLATAEAARILRGTGKPVASIYGLSVPVALDDSQKTAERVKNHLADHWDAWIGLVRDGVLRVRDRPPIDAPHLAGVFDLIGFSYYRITGIRDGESVPYPPEAPLSDMGYAVSADGLRLVLEKLHAELNGTPLLVAEYGVGTDDDDLRAHYLRDGLALVNEAIVNGVDVRGFFHWTGVDNYEWLRGYDVSFGIIGRDRVIRPSAHVLKKEALG</sequence>
<protein>
    <submittedName>
        <fullName evidence="5">Family 1 glycosylhydrolase</fullName>
    </submittedName>
</protein>
<reference evidence="5 6" key="1">
    <citation type="submission" date="2019-12" db="EMBL/GenBank/DDBJ databases">
        <title>Nocardia macrotermitis sp. nov. and Nocardia aurantia sp. nov., isolated from the gut of the fungus growing-termite Macrotermes natalensis.</title>
        <authorList>
            <person name="Christine B."/>
            <person name="Rene B."/>
        </authorList>
    </citation>
    <scope>NUCLEOTIDE SEQUENCE [LARGE SCALE GENOMIC DNA]</scope>
    <source>
        <strain evidence="5 6">DSM 102126</strain>
    </source>
</reference>
<evidence type="ECO:0000256" key="3">
    <source>
        <dbReference type="ARBA" id="ARBA00023295"/>
    </source>
</evidence>
<comment type="caution">
    <text evidence="5">The sequence shown here is derived from an EMBL/GenBank/DDBJ whole genome shotgun (WGS) entry which is preliminary data.</text>
</comment>